<dbReference type="GO" id="GO:0006979">
    <property type="term" value="P:response to oxidative stress"/>
    <property type="evidence" value="ECO:0007669"/>
    <property type="project" value="EnsemblFungi"/>
</dbReference>
<accession>J7S094</accession>
<dbReference type="Pfam" id="PF05652">
    <property type="entry name" value="DcpS"/>
    <property type="match status" value="1"/>
</dbReference>
<reference evidence="10" key="2">
    <citation type="submission" date="2012-08" db="EMBL/GenBank/DDBJ databases">
        <title>Genome sequence of Kazachstania naganishii.</title>
        <authorList>
            <person name="Gordon J.L."/>
            <person name="Armisen D."/>
            <person name="Proux-Wera E."/>
            <person name="OhEigeartaigh S.S."/>
            <person name="Byrne K.P."/>
            <person name="Wolfe K.H."/>
        </authorList>
    </citation>
    <scope>NUCLEOTIDE SEQUENCE [LARGE SCALE GENOMIC DNA]</scope>
    <source>
        <strain evidence="10">ATCC MYA-139 / BCRC 22969 / CBS 8797 / CCRC 22969 / KCTC 17520 / NBRC 10181 / NCYC 3082</strain>
    </source>
</reference>
<dbReference type="EMBL" id="HE978319">
    <property type="protein sequence ID" value="CCK70947.1"/>
    <property type="molecule type" value="Genomic_DNA"/>
</dbReference>
<name>J7S094_HUIN7</name>
<dbReference type="GO" id="GO:0042803">
    <property type="term" value="F:protein homodimerization activity"/>
    <property type="evidence" value="ECO:0007669"/>
    <property type="project" value="EnsemblFungi"/>
</dbReference>
<dbReference type="GO" id="GO:0016787">
    <property type="term" value="F:hydrolase activity"/>
    <property type="evidence" value="ECO:0007669"/>
    <property type="project" value="InterPro"/>
</dbReference>
<dbReference type="PROSITE" id="PS00892">
    <property type="entry name" value="HIT_1"/>
    <property type="match status" value="1"/>
</dbReference>
<keyword evidence="10" id="KW-1185">Reference proteome</keyword>
<evidence type="ECO:0000313" key="10">
    <source>
        <dbReference type="Proteomes" id="UP000006310"/>
    </source>
</evidence>
<proteinExistence type="inferred from homology"/>
<dbReference type="eggNOG" id="KOG3969">
    <property type="taxonomic scope" value="Eukaryota"/>
</dbReference>
<comment type="subunit">
    <text evidence="6">Homodimer. Forms heterodimer with DCS2; the interaction inhibits the DCS1 scavenger decapping activity during post-diauxic growth.</text>
</comment>
<dbReference type="GO" id="GO:0048471">
    <property type="term" value="C:perinuclear region of cytoplasm"/>
    <property type="evidence" value="ECO:0007669"/>
    <property type="project" value="UniProtKB-SubCell"/>
</dbReference>
<feature type="binding site" evidence="8">
    <location>
        <position position="203"/>
    </location>
    <ligand>
        <name>substrate</name>
    </ligand>
</feature>
<dbReference type="InterPro" id="IPR036265">
    <property type="entry name" value="HIT-like_sf"/>
</dbReference>
<dbReference type="GO" id="GO:0000340">
    <property type="term" value="F:RNA 7-methylguanosine cap binding"/>
    <property type="evidence" value="ECO:0007669"/>
    <property type="project" value="TreeGrafter"/>
</dbReference>
<dbReference type="GO" id="GO:0004857">
    <property type="term" value="F:enzyme inhibitor activity"/>
    <property type="evidence" value="ECO:0007669"/>
    <property type="project" value="EnsemblFungi"/>
</dbReference>
<evidence type="ECO:0000256" key="4">
    <source>
        <dbReference type="ARBA" id="ARBA00022490"/>
    </source>
</evidence>
<dbReference type="PIRSF" id="PIRSF028973">
    <property type="entry name" value="Scavenger_mRNA_decap_enz"/>
    <property type="match status" value="1"/>
</dbReference>
<dbReference type="SUPFAM" id="SSF102860">
    <property type="entry name" value="mRNA decapping enzyme DcpS N-terminal domain"/>
    <property type="match status" value="1"/>
</dbReference>
<dbReference type="Gene3D" id="3.30.428.10">
    <property type="entry name" value="HIT-like"/>
    <property type="match status" value="1"/>
</dbReference>
<dbReference type="GO" id="GO:0006970">
    <property type="term" value="P:response to osmotic stress"/>
    <property type="evidence" value="ECO:0007669"/>
    <property type="project" value="EnsemblFungi"/>
</dbReference>
<organism evidence="9 10">
    <name type="scientific">Huiozyma naganishii (strain ATCC MYA-139 / BCRC 22969 / CBS 8797 / KCTC 17520 / NBRC 10181 / NCYC 3082 / Yp74L-3)</name>
    <name type="common">Yeast</name>
    <name type="synonym">Kazachstania naganishii</name>
    <dbReference type="NCBI Taxonomy" id="1071383"/>
    <lineage>
        <taxon>Eukaryota</taxon>
        <taxon>Fungi</taxon>
        <taxon>Dikarya</taxon>
        <taxon>Ascomycota</taxon>
        <taxon>Saccharomycotina</taxon>
        <taxon>Saccharomycetes</taxon>
        <taxon>Saccharomycetales</taxon>
        <taxon>Saccharomycetaceae</taxon>
        <taxon>Huiozyma</taxon>
    </lineage>
</organism>
<dbReference type="SUPFAM" id="SSF54197">
    <property type="entry name" value="HIT-like"/>
    <property type="match status" value="1"/>
</dbReference>
<evidence type="ECO:0000256" key="1">
    <source>
        <dbReference type="ARBA" id="ARBA00004201"/>
    </source>
</evidence>
<feature type="active site" description="Nucleophile" evidence="7">
    <location>
        <position position="277"/>
    </location>
</feature>
<dbReference type="GeneID" id="34526662"/>
<evidence type="ECO:0000256" key="8">
    <source>
        <dbReference type="PIRSR" id="PIRSR028973-2"/>
    </source>
</evidence>
<evidence type="ECO:0000256" key="6">
    <source>
        <dbReference type="ARBA" id="ARBA00061747"/>
    </source>
</evidence>
<evidence type="ECO:0000256" key="7">
    <source>
        <dbReference type="PIRSR" id="PIRSR028973-1"/>
    </source>
</evidence>
<gene>
    <name evidence="9" type="primary">KNAG0F02850</name>
    <name evidence="9" type="ordered locus">KNAG_0F02850</name>
</gene>
<dbReference type="PANTHER" id="PTHR12978:SF0">
    <property type="entry name" value="M7GPPPX DIPHOSPHATASE"/>
    <property type="match status" value="1"/>
</dbReference>
<evidence type="ECO:0008006" key="11">
    <source>
        <dbReference type="Google" id="ProtNLM"/>
    </source>
</evidence>
<dbReference type="OrthoDB" id="10264956at2759"/>
<dbReference type="GO" id="GO:0000290">
    <property type="term" value="P:deadenylation-dependent decapping of nuclear-transcribed mRNA"/>
    <property type="evidence" value="ECO:0007669"/>
    <property type="project" value="EnsemblFungi"/>
</dbReference>
<dbReference type="GO" id="GO:0009408">
    <property type="term" value="P:response to heat"/>
    <property type="evidence" value="ECO:0007669"/>
    <property type="project" value="EnsemblFungi"/>
</dbReference>
<dbReference type="Gene3D" id="3.30.200.40">
    <property type="entry name" value="Scavenger mRNA decapping enzyme, N-terminal domain"/>
    <property type="match status" value="1"/>
</dbReference>
<dbReference type="InterPro" id="IPR019808">
    <property type="entry name" value="Histidine_triad_CS"/>
</dbReference>
<comment type="similarity">
    <text evidence="3">Belongs to the HIT family.</text>
</comment>
<evidence type="ECO:0000313" key="9">
    <source>
        <dbReference type="EMBL" id="CCK70947.1"/>
    </source>
</evidence>
<protein>
    <recommendedName>
        <fullName evidence="11">HIT domain-containing protein</fullName>
    </recommendedName>
</protein>
<dbReference type="InterPro" id="IPR008594">
    <property type="entry name" value="DcpS/DCS2"/>
</dbReference>
<evidence type="ECO:0000256" key="3">
    <source>
        <dbReference type="ARBA" id="ARBA00010208"/>
    </source>
</evidence>
<dbReference type="GO" id="GO:0046982">
    <property type="term" value="F:protein heterodimerization activity"/>
    <property type="evidence" value="ECO:0007669"/>
    <property type="project" value="EnsemblFungi"/>
</dbReference>
<feature type="binding site" evidence="8">
    <location>
        <position position="170"/>
    </location>
    <ligand>
        <name>substrate</name>
    </ligand>
</feature>
<dbReference type="AlphaFoldDB" id="J7S094"/>
<evidence type="ECO:0000256" key="2">
    <source>
        <dbReference type="ARBA" id="ARBA00004556"/>
    </source>
</evidence>
<dbReference type="RefSeq" id="XP_022465193.1">
    <property type="nucleotide sequence ID" value="XM_022608726.1"/>
</dbReference>
<keyword evidence="5" id="KW-0597">Phosphoprotein</keyword>
<dbReference type="GO" id="GO:0000932">
    <property type="term" value="C:P-body"/>
    <property type="evidence" value="ECO:0007669"/>
    <property type="project" value="UniProtKB-SubCell"/>
</dbReference>
<feature type="binding site" evidence="8">
    <location>
        <position position="180"/>
    </location>
    <ligand>
        <name>substrate</name>
    </ligand>
</feature>
<dbReference type="HOGENOM" id="CLU_041045_0_1_1"/>
<evidence type="ECO:0000256" key="5">
    <source>
        <dbReference type="ARBA" id="ARBA00022553"/>
    </source>
</evidence>
<dbReference type="FunFam" id="3.30.200.40:FF:000002">
    <property type="entry name" value="m7GpppX diphosphatase"/>
    <property type="match status" value="1"/>
</dbReference>
<dbReference type="KEGG" id="kng:KNAG_0F02850"/>
<reference evidence="9 10" key="1">
    <citation type="journal article" date="2011" name="Proc. Natl. Acad. Sci. U.S.A.">
        <title>Evolutionary erosion of yeast sex chromosomes by mating-type switching accidents.</title>
        <authorList>
            <person name="Gordon J.L."/>
            <person name="Armisen D."/>
            <person name="Proux-Wera E."/>
            <person name="Oheigeartaigh S.S."/>
            <person name="Byrne K.P."/>
            <person name="Wolfe K.H."/>
        </authorList>
    </citation>
    <scope>NUCLEOTIDE SEQUENCE [LARGE SCALE GENOMIC DNA]</scope>
    <source>
        <strain evidence="10">ATCC MYA-139 / BCRC 22969 / CBS 8797 / CCRC 22969 / KCTC 17520 / NBRC 10181 / NCYC 3082</strain>
    </source>
</reference>
<dbReference type="OMA" id="RAYFHYQ"/>
<feature type="binding site" evidence="8">
    <location>
        <begin position="268"/>
        <end position="279"/>
    </location>
    <ligand>
        <name>substrate</name>
    </ligand>
</feature>
<dbReference type="PANTHER" id="PTHR12978">
    <property type="entry name" value="HISTIDINE TRIAD HIT PROTEIN MEMBER"/>
    <property type="match status" value="1"/>
</dbReference>
<dbReference type="GO" id="GO:0031670">
    <property type="term" value="P:cellular response to nutrient"/>
    <property type="evidence" value="ECO:0007669"/>
    <property type="project" value="EnsemblFungi"/>
</dbReference>
<feature type="binding site" evidence="8">
    <location>
        <position position="205"/>
    </location>
    <ligand>
        <name>substrate</name>
    </ligand>
</feature>
<dbReference type="GO" id="GO:0009267">
    <property type="term" value="P:cellular response to starvation"/>
    <property type="evidence" value="ECO:0007669"/>
    <property type="project" value="EnsemblFungi"/>
</dbReference>
<dbReference type="InterPro" id="IPR011145">
    <property type="entry name" value="Scavenger_mRNA_decap_enz_N"/>
</dbReference>
<dbReference type="Pfam" id="PF11969">
    <property type="entry name" value="DcpS_C"/>
    <property type="match status" value="1"/>
</dbReference>
<dbReference type="Proteomes" id="UP000006310">
    <property type="component" value="Chromosome 6"/>
</dbReference>
<dbReference type="FunFam" id="3.30.428.10:FF:000015">
    <property type="entry name" value="m7GpppX diphosphatase"/>
    <property type="match status" value="1"/>
</dbReference>
<keyword evidence="4" id="KW-0963">Cytoplasm</keyword>
<dbReference type="GO" id="GO:0005634">
    <property type="term" value="C:nucleus"/>
    <property type="evidence" value="ECO:0007669"/>
    <property type="project" value="TreeGrafter"/>
</dbReference>
<sequence length="364" mass="42133">MSGDKEQKEQEQRNNDLALLIRKFKFAKVLDSNPQAKVISLQGTIDGQDAIVTAEKTHFAFDETVRRQSEHGESLPLFYHCENEYSCINGVEQLKELTSNDIYHWGLAVIKQDIEYNPTAKLNLIWPATKVHIRKYEQQNFHMVKETPEIYEKVVKPYIDEMSNPERLKWVYNILYEGAEENQVVYKDYSEEKPKDGFVILPDMKWDGINVDSMYLVAIAYRDDIKSLRDLKPTHIEWLTALNTKIKSVIPACYNYAVSPDELRIFVHYQPSYYHFHVHIVNVKFQGSGNGIAVGKAILLDEIIELLNYLGPSGFEGKTIPYVIGENHDLWARGLDEEVRNQMKEEGIPKAPKIIENFTMDQQS</sequence>
<comment type="subcellular location">
    <subcellularLocation>
        <location evidence="1">Cytoplasm</location>
        <location evidence="1">P-body</location>
    </subcellularLocation>
    <subcellularLocation>
        <location evidence="2">Cytoplasm</location>
        <location evidence="2">Perinuclear region</location>
    </subcellularLocation>
</comment>